<dbReference type="AlphaFoldDB" id="A0AAE1E9T7"/>
<keyword evidence="3" id="KW-1185">Reference proteome</keyword>
<dbReference type="EMBL" id="JAWDGP010000547">
    <property type="protein sequence ID" value="KAK3799621.1"/>
    <property type="molecule type" value="Genomic_DNA"/>
</dbReference>
<name>A0AAE1E9T7_9GAST</name>
<gene>
    <name evidence="2" type="ORF">RRG08_059667</name>
</gene>
<sequence length="146" mass="15912">MKSQSQPPLLRPPPPPGPPNLKSKPHRPSLIPHPPEKAIFVAIISGLRGVFERGTFLPDYVSLPTRQPAGQLSKCHDASTRPLSENGCFPTIKVLLLQVRPGVASGATRPGDCWLPLPPGLDGAIIGLSILFRVYRYRLDKVVIKM</sequence>
<feature type="region of interest" description="Disordered" evidence="1">
    <location>
        <begin position="1"/>
        <end position="29"/>
    </location>
</feature>
<protein>
    <submittedName>
        <fullName evidence="2">Uncharacterized protein</fullName>
    </submittedName>
</protein>
<evidence type="ECO:0000313" key="3">
    <source>
        <dbReference type="Proteomes" id="UP001283361"/>
    </source>
</evidence>
<evidence type="ECO:0000313" key="2">
    <source>
        <dbReference type="EMBL" id="KAK3799621.1"/>
    </source>
</evidence>
<feature type="compositionally biased region" description="Pro residues" evidence="1">
    <location>
        <begin position="9"/>
        <end position="19"/>
    </location>
</feature>
<organism evidence="2 3">
    <name type="scientific">Elysia crispata</name>
    <name type="common">lettuce slug</name>
    <dbReference type="NCBI Taxonomy" id="231223"/>
    <lineage>
        <taxon>Eukaryota</taxon>
        <taxon>Metazoa</taxon>
        <taxon>Spiralia</taxon>
        <taxon>Lophotrochozoa</taxon>
        <taxon>Mollusca</taxon>
        <taxon>Gastropoda</taxon>
        <taxon>Heterobranchia</taxon>
        <taxon>Euthyneura</taxon>
        <taxon>Panpulmonata</taxon>
        <taxon>Sacoglossa</taxon>
        <taxon>Placobranchoidea</taxon>
        <taxon>Plakobranchidae</taxon>
        <taxon>Elysia</taxon>
    </lineage>
</organism>
<comment type="caution">
    <text evidence="2">The sequence shown here is derived from an EMBL/GenBank/DDBJ whole genome shotgun (WGS) entry which is preliminary data.</text>
</comment>
<evidence type="ECO:0000256" key="1">
    <source>
        <dbReference type="SAM" id="MobiDB-lite"/>
    </source>
</evidence>
<dbReference type="Proteomes" id="UP001283361">
    <property type="component" value="Unassembled WGS sequence"/>
</dbReference>
<proteinExistence type="predicted"/>
<accession>A0AAE1E9T7</accession>
<reference evidence="2" key="1">
    <citation type="journal article" date="2023" name="G3 (Bethesda)">
        <title>A reference genome for the long-term kleptoplast-retaining sea slug Elysia crispata morphotype clarki.</title>
        <authorList>
            <person name="Eastman K.E."/>
            <person name="Pendleton A.L."/>
            <person name="Shaikh M.A."/>
            <person name="Suttiyut T."/>
            <person name="Ogas R."/>
            <person name="Tomko P."/>
            <person name="Gavelis G."/>
            <person name="Widhalm J.R."/>
            <person name="Wisecaver J.H."/>
        </authorList>
    </citation>
    <scope>NUCLEOTIDE SEQUENCE</scope>
    <source>
        <strain evidence="2">ECLA1</strain>
    </source>
</reference>